<protein>
    <submittedName>
        <fullName evidence="2">Alpha/beta hydrolase</fullName>
    </submittedName>
</protein>
<keyword evidence="3" id="KW-1185">Reference proteome</keyword>
<dbReference type="InterPro" id="IPR052920">
    <property type="entry name" value="DNA-binding_regulatory"/>
</dbReference>
<gene>
    <name evidence="2" type="ORF">RWE15_01675</name>
</gene>
<dbReference type="InterPro" id="IPR022742">
    <property type="entry name" value="Hydrolase_4"/>
</dbReference>
<evidence type="ECO:0000313" key="3">
    <source>
        <dbReference type="Proteomes" id="UP001281447"/>
    </source>
</evidence>
<accession>A0ABU5C247</accession>
<dbReference type="SUPFAM" id="SSF53474">
    <property type="entry name" value="alpha/beta-Hydrolases"/>
    <property type="match status" value="1"/>
</dbReference>
<dbReference type="InterPro" id="IPR029058">
    <property type="entry name" value="AB_hydrolase_fold"/>
</dbReference>
<keyword evidence="2" id="KW-0378">Hydrolase</keyword>
<dbReference type="Proteomes" id="UP001281447">
    <property type="component" value="Unassembled WGS sequence"/>
</dbReference>
<proteinExistence type="predicted"/>
<dbReference type="Pfam" id="PF12146">
    <property type="entry name" value="Hydrolase_4"/>
    <property type="match status" value="1"/>
</dbReference>
<dbReference type="PANTHER" id="PTHR43358:SF4">
    <property type="entry name" value="ALPHA_BETA HYDROLASE FOLD-1 DOMAIN-CONTAINING PROTEIN"/>
    <property type="match status" value="1"/>
</dbReference>
<evidence type="ECO:0000313" key="2">
    <source>
        <dbReference type="EMBL" id="MDY0393368.1"/>
    </source>
</evidence>
<feature type="domain" description="Serine aminopeptidase S33" evidence="1">
    <location>
        <begin position="72"/>
        <end position="117"/>
    </location>
</feature>
<dbReference type="GO" id="GO:0016787">
    <property type="term" value="F:hydrolase activity"/>
    <property type="evidence" value="ECO:0007669"/>
    <property type="project" value="UniProtKB-KW"/>
</dbReference>
<evidence type="ECO:0000259" key="1">
    <source>
        <dbReference type="Pfam" id="PF12146"/>
    </source>
</evidence>
<name>A0ABU5C247_9BACI</name>
<comment type="caution">
    <text evidence="2">The sequence shown here is derived from an EMBL/GenBank/DDBJ whole genome shotgun (WGS) entry which is preliminary data.</text>
</comment>
<dbReference type="EMBL" id="JAWDIP010000003">
    <property type="protein sequence ID" value="MDY0393368.1"/>
    <property type="molecule type" value="Genomic_DNA"/>
</dbReference>
<reference evidence="2 3" key="1">
    <citation type="submission" date="2023-10" db="EMBL/GenBank/DDBJ databases">
        <title>Virgibacillus halophilus 5B73C genome.</title>
        <authorList>
            <person name="Miliotis G."/>
            <person name="Sengupta P."/>
            <person name="Hameed A."/>
            <person name="Chuvochina M."/>
            <person name="Mcdonagh F."/>
            <person name="Simpson A.C."/>
            <person name="Singh N.K."/>
            <person name="Rekha P.D."/>
            <person name="Raman K."/>
            <person name="Hugenholtz P."/>
            <person name="Venkateswaran K."/>
        </authorList>
    </citation>
    <scope>NUCLEOTIDE SEQUENCE [LARGE SCALE GENOMIC DNA]</scope>
    <source>
        <strain evidence="2 3">5B73C</strain>
    </source>
</reference>
<organism evidence="2 3">
    <name type="scientific">Tigheibacillus halophilus</name>
    <dbReference type="NCBI Taxonomy" id="361280"/>
    <lineage>
        <taxon>Bacteria</taxon>
        <taxon>Bacillati</taxon>
        <taxon>Bacillota</taxon>
        <taxon>Bacilli</taxon>
        <taxon>Bacillales</taxon>
        <taxon>Bacillaceae</taxon>
        <taxon>Tigheibacillus</taxon>
    </lineage>
</organism>
<dbReference type="PANTHER" id="PTHR43358">
    <property type="entry name" value="ALPHA/BETA-HYDROLASE"/>
    <property type="match status" value="1"/>
</dbReference>
<sequence>MRETIFITRGVKRGTDVKLHSESAAVNAQAGNKDTSLQQKSESWYDKQEKEVLEMTSYDDLELKAKFIKNDTDKLVILVHGFRNTGDDMGKYAKLYHDMGFSVLLPDARGHGKSAGDYIGYGWHDRLDIKDWVSLMIKKVWSRTNHTRW</sequence>
<dbReference type="Gene3D" id="3.40.50.1820">
    <property type="entry name" value="alpha/beta hydrolase"/>
    <property type="match status" value="1"/>
</dbReference>